<protein>
    <submittedName>
        <fullName evidence="1">Uncharacterized protein</fullName>
    </submittedName>
</protein>
<proteinExistence type="predicted"/>
<dbReference type="RefSeq" id="WP_377011752.1">
    <property type="nucleotide sequence ID" value="NZ_JBHSLV010000055.1"/>
</dbReference>
<dbReference type="EMBL" id="JBHSLV010000055">
    <property type="protein sequence ID" value="MFC5395673.1"/>
    <property type="molecule type" value="Genomic_DNA"/>
</dbReference>
<organism evidence="1 2">
    <name type="scientific">Bosea vestrisii</name>
    <dbReference type="NCBI Taxonomy" id="151416"/>
    <lineage>
        <taxon>Bacteria</taxon>
        <taxon>Pseudomonadati</taxon>
        <taxon>Pseudomonadota</taxon>
        <taxon>Alphaproteobacteria</taxon>
        <taxon>Hyphomicrobiales</taxon>
        <taxon>Boseaceae</taxon>
        <taxon>Bosea</taxon>
    </lineage>
</organism>
<sequence length="145" mass="15142">MSMELLVGLPAGMTTTGGAIAAEAARLGLTLSFDKGFSLDDVDGFQPGRLAQMQAGIEISVSDRTEVDDLVELFGPNAEGIARVVAFYWGASFVEGAFAYAVAAALISACKGICFDPQEDEQLSLEQTVQAAEGMLSAARKQTAD</sequence>
<keyword evidence="2" id="KW-1185">Reference proteome</keyword>
<accession>A0ABW0HEL1</accession>
<gene>
    <name evidence="1" type="ORF">ACFPPC_23860</name>
</gene>
<dbReference type="Proteomes" id="UP001596104">
    <property type="component" value="Unassembled WGS sequence"/>
</dbReference>
<evidence type="ECO:0000313" key="2">
    <source>
        <dbReference type="Proteomes" id="UP001596104"/>
    </source>
</evidence>
<comment type="caution">
    <text evidence="1">The sequence shown here is derived from an EMBL/GenBank/DDBJ whole genome shotgun (WGS) entry which is preliminary data.</text>
</comment>
<evidence type="ECO:0000313" key="1">
    <source>
        <dbReference type="EMBL" id="MFC5395673.1"/>
    </source>
</evidence>
<name>A0ABW0HEL1_9HYPH</name>
<reference evidence="2" key="1">
    <citation type="journal article" date="2019" name="Int. J. Syst. Evol. Microbiol.">
        <title>The Global Catalogue of Microorganisms (GCM) 10K type strain sequencing project: providing services to taxonomists for standard genome sequencing and annotation.</title>
        <authorList>
            <consortium name="The Broad Institute Genomics Platform"/>
            <consortium name="The Broad Institute Genome Sequencing Center for Infectious Disease"/>
            <person name="Wu L."/>
            <person name="Ma J."/>
        </authorList>
    </citation>
    <scope>NUCLEOTIDE SEQUENCE [LARGE SCALE GENOMIC DNA]</scope>
    <source>
        <strain evidence="2">CGMCC 1.16326</strain>
    </source>
</reference>